<dbReference type="NCBIfam" id="NF041893">
    <property type="entry name" value="TraI_MobP_relax"/>
    <property type="match status" value="1"/>
</dbReference>
<dbReference type="EMBL" id="JACDXJ010000005">
    <property type="protein sequence ID" value="MBA1159396.1"/>
    <property type="molecule type" value="Genomic_DNA"/>
</dbReference>
<comment type="caution">
    <text evidence="6">The sequence shown here is derived from an EMBL/GenBank/DDBJ whole genome shotgun (WGS) entry which is preliminary data.</text>
</comment>
<dbReference type="Pfam" id="PF03432">
    <property type="entry name" value="Relaxase"/>
    <property type="match status" value="1"/>
</dbReference>
<dbReference type="InterPro" id="IPR005094">
    <property type="entry name" value="Endonuclease_MobA/VirD2"/>
</dbReference>
<evidence type="ECO:0000256" key="2">
    <source>
        <dbReference type="SAM" id="MobiDB-lite"/>
    </source>
</evidence>
<dbReference type="InterPro" id="IPR054462">
    <property type="entry name" value="TraI_M"/>
</dbReference>
<evidence type="ECO:0000256" key="1">
    <source>
        <dbReference type="SAM" id="Coils"/>
    </source>
</evidence>
<feature type="domain" description="MobA/VirD2-like nuclease" evidence="3">
    <location>
        <begin position="24"/>
        <end position="156"/>
    </location>
</feature>
<accession>A0A838BXU3</accession>
<keyword evidence="1" id="KW-0175">Coiled coil</keyword>
<name>A0A838BXU3_9HYPH</name>
<evidence type="ECO:0000259" key="5">
    <source>
        <dbReference type="Pfam" id="PF22863"/>
    </source>
</evidence>
<reference evidence="6 7" key="1">
    <citation type="submission" date="2020-07" db="EMBL/GenBank/DDBJ databases">
        <title>Draft genome and description of Microvirga mediterraneensis Marseille-Q2068 sp. nov.</title>
        <authorList>
            <person name="Boxberger M."/>
        </authorList>
    </citation>
    <scope>NUCLEOTIDE SEQUENCE [LARGE SCALE GENOMIC DNA]</scope>
    <source>
        <strain evidence="6 7">Marseille-Q2068</strain>
    </source>
</reference>
<dbReference type="Pfam" id="PF18821">
    <property type="entry name" value="LPD7"/>
    <property type="match status" value="1"/>
</dbReference>
<evidence type="ECO:0000259" key="3">
    <source>
        <dbReference type="Pfam" id="PF03432"/>
    </source>
</evidence>
<dbReference type="InterPro" id="IPR040677">
    <property type="entry name" value="LPD7"/>
</dbReference>
<keyword evidence="7" id="KW-1185">Reference proteome</keyword>
<sequence>MIVKRSADRGGKSRAASAKAIVEYITRAEKGERPLHIGSEGFFAESLQAQTAEMAALAQCAIRSRNPVSHFILSWPEHEKPTPEQADEAARIFMRELGLEGHQAIWALHDDTRVRHLHIALNRTHPETERAVKINKGFDINAAHRAVAIIEKEQGWEPEARALFQIDDQGQAVAAERDTNRHPTSKARDFEHRTGERSAQRVAIEDLAPLIREAASWKQLHAALADRGASYIKKGSGGLILVGETPIKASRADRSASLTALTKRLGPYEPAQTQVQEKTLSATPEQAMPAPSLSAARFLEYWQQRAAWLREKKAATEKLKARQEIEREALKRKHAQQRTEALRGVWRNRGEALNAMRAAVAAAQKADRAEQRKLHQAEREHLRERHPPLPSYEAWLRLGGHAKEADAWRERLRSTAIMGVSWVEPKPSNRADVRAFEAVPVGREVHYRREGRTDLVDRGRSIGLAKTDDTAILAALQIGHEKWGGVALRGSLEFRQRAATLAIAHRIQVRDPGEGVDLKAIQKAHELKQEQTITQSQTQKVHRSRERGGYSR</sequence>
<feature type="region of interest" description="Disordered" evidence="2">
    <location>
        <begin position="528"/>
        <end position="552"/>
    </location>
</feature>
<organism evidence="6 7">
    <name type="scientific">Microvirga mediterraneensis</name>
    <dbReference type="NCBI Taxonomy" id="2754695"/>
    <lineage>
        <taxon>Bacteria</taxon>
        <taxon>Pseudomonadati</taxon>
        <taxon>Pseudomonadota</taxon>
        <taxon>Alphaproteobacteria</taxon>
        <taxon>Hyphomicrobiales</taxon>
        <taxon>Methylobacteriaceae</taxon>
        <taxon>Microvirga</taxon>
    </lineage>
</organism>
<evidence type="ECO:0000259" key="4">
    <source>
        <dbReference type="Pfam" id="PF18821"/>
    </source>
</evidence>
<evidence type="ECO:0000313" key="6">
    <source>
        <dbReference type="EMBL" id="MBA1159396.1"/>
    </source>
</evidence>
<dbReference type="RefSeq" id="WP_181054985.1">
    <property type="nucleotide sequence ID" value="NZ_JACDXJ010000005.1"/>
</dbReference>
<gene>
    <name evidence="6" type="ORF">H0S73_25290</name>
</gene>
<feature type="region of interest" description="Disordered" evidence="2">
    <location>
        <begin position="174"/>
        <end position="197"/>
    </location>
</feature>
<protein>
    <submittedName>
        <fullName evidence="6">Relaxase/mobilization nuclease domain-containing protein</fullName>
    </submittedName>
</protein>
<feature type="domain" description="Large polyvalent protein-associated" evidence="4">
    <location>
        <begin position="445"/>
        <end position="512"/>
    </location>
</feature>
<feature type="compositionally biased region" description="Polar residues" evidence="2">
    <location>
        <begin position="530"/>
        <end position="539"/>
    </location>
</feature>
<dbReference type="Proteomes" id="UP000572984">
    <property type="component" value="Unassembled WGS sequence"/>
</dbReference>
<dbReference type="InterPro" id="IPR049751">
    <property type="entry name" value="TraI/MobA_relaxases"/>
</dbReference>
<feature type="coiled-coil region" evidence="1">
    <location>
        <begin position="313"/>
        <end position="380"/>
    </location>
</feature>
<evidence type="ECO:0000313" key="7">
    <source>
        <dbReference type="Proteomes" id="UP000572984"/>
    </source>
</evidence>
<feature type="compositionally biased region" description="Basic and acidic residues" evidence="2">
    <location>
        <begin position="175"/>
        <end position="197"/>
    </location>
</feature>
<proteinExistence type="predicted"/>
<dbReference type="Pfam" id="PF22863">
    <property type="entry name" value="TraI_middle"/>
    <property type="match status" value="1"/>
</dbReference>
<feature type="domain" description="TraI-like middle" evidence="5">
    <location>
        <begin position="185"/>
        <end position="271"/>
    </location>
</feature>
<dbReference type="AlphaFoldDB" id="A0A838BXU3"/>